<gene>
    <name evidence="2" type="ORF">PVAP13_5NG140681</name>
</gene>
<name>A0A8T0RQ04_PANVG</name>
<proteinExistence type="predicted"/>
<dbReference type="EMBL" id="CM029046">
    <property type="protein sequence ID" value="KAG2587524.1"/>
    <property type="molecule type" value="Genomic_DNA"/>
</dbReference>
<feature type="compositionally biased region" description="Basic residues" evidence="1">
    <location>
        <begin position="44"/>
        <end position="58"/>
    </location>
</feature>
<sequence>MLVSGGLELFTADGPPLGRGRSFRSKGVRTGAWAPWRPAQPRWRSWRAPRRRRQRPPCRGRLPSVLPAIDSAGGDLPRAAIARGRREDGAAWLGSSHPASAPRSVRRGSSWAAAVPRGYQERGGEGESREERRRRGPGSHACSSARASPSLCRWASSTAVASPLRRHANGIRSR</sequence>
<evidence type="ECO:0000256" key="1">
    <source>
        <dbReference type="SAM" id="MobiDB-lite"/>
    </source>
</evidence>
<feature type="compositionally biased region" description="Basic and acidic residues" evidence="1">
    <location>
        <begin position="119"/>
        <end position="133"/>
    </location>
</feature>
<keyword evidence="3" id="KW-1185">Reference proteome</keyword>
<protein>
    <submittedName>
        <fullName evidence="2">Uncharacterized protein</fullName>
    </submittedName>
</protein>
<accession>A0A8T0RQ04</accession>
<feature type="region of interest" description="Disordered" evidence="1">
    <location>
        <begin position="43"/>
        <end position="151"/>
    </location>
</feature>
<dbReference type="AlphaFoldDB" id="A0A8T0RQ04"/>
<evidence type="ECO:0000313" key="2">
    <source>
        <dbReference type="EMBL" id="KAG2587524.1"/>
    </source>
</evidence>
<reference evidence="2" key="1">
    <citation type="submission" date="2020-05" db="EMBL/GenBank/DDBJ databases">
        <title>WGS assembly of Panicum virgatum.</title>
        <authorList>
            <person name="Lovell J.T."/>
            <person name="Jenkins J."/>
            <person name="Shu S."/>
            <person name="Juenger T.E."/>
            <person name="Schmutz J."/>
        </authorList>
    </citation>
    <scope>NUCLEOTIDE SEQUENCE</scope>
    <source>
        <strain evidence="2">AP13</strain>
    </source>
</reference>
<evidence type="ECO:0000313" key="3">
    <source>
        <dbReference type="Proteomes" id="UP000823388"/>
    </source>
</evidence>
<dbReference type="Proteomes" id="UP000823388">
    <property type="component" value="Chromosome 5N"/>
</dbReference>
<organism evidence="2 3">
    <name type="scientific">Panicum virgatum</name>
    <name type="common">Blackwell switchgrass</name>
    <dbReference type="NCBI Taxonomy" id="38727"/>
    <lineage>
        <taxon>Eukaryota</taxon>
        <taxon>Viridiplantae</taxon>
        <taxon>Streptophyta</taxon>
        <taxon>Embryophyta</taxon>
        <taxon>Tracheophyta</taxon>
        <taxon>Spermatophyta</taxon>
        <taxon>Magnoliopsida</taxon>
        <taxon>Liliopsida</taxon>
        <taxon>Poales</taxon>
        <taxon>Poaceae</taxon>
        <taxon>PACMAD clade</taxon>
        <taxon>Panicoideae</taxon>
        <taxon>Panicodae</taxon>
        <taxon>Paniceae</taxon>
        <taxon>Panicinae</taxon>
        <taxon>Panicum</taxon>
        <taxon>Panicum sect. Hiantes</taxon>
    </lineage>
</organism>
<comment type="caution">
    <text evidence="2">The sequence shown here is derived from an EMBL/GenBank/DDBJ whole genome shotgun (WGS) entry which is preliminary data.</text>
</comment>